<evidence type="ECO:0000259" key="4">
    <source>
        <dbReference type="PROSITE" id="PS50984"/>
    </source>
</evidence>
<dbReference type="InterPro" id="IPR020103">
    <property type="entry name" value="PsdUridine_synth_cat_dom_sf"/>
</dbReference>
<reference evidence="5" key="1">
    <citation type="submission" date="2024-05" db="EMBL/GenBank/DDBJ databases">
        <title>Planctomycetes of the genus Singulisphaera possess chitinolytic capabilities.</title>
        <authorList>
            <person name="Ivanova A."/>
        </authorList>
    </citation>
    <scope>NUCLEOTIDE SEQUENCE</scope>
    <source>
        <strain evidence="5">Ch08T</strain>
    </source>
</reference>
<dbReference type="EMBL" id="CP155447">
    <property type="protein sequence ID" value="XBH03984.1"/>
    <property type="molecule type" value="Genomic_DNA"/>
</dbReference>
<proteinExistence type="inferred from homology"/>
<dbReference type="RefSeq" id="WP_406696729.1">
    <property type="nucleotide sequence ID" value="NZ_CP155447.1"/>
</dbReference>
<sequence>MKLKRLPEDFHVEELPVVAEGEPRGRFVYYRLTKRGLGTLEAIEAISRRWNIPGRRISYGGLKDRHAVTVQYLTIFEGPERPLHETSFDLEPLGRLPEPYGPSHFRGNRFAVVLRDLSPHSLDQALKAVAEIPRDGLPNYFDDQRFGSVGFGGGFIAQAWLTGDHELALRLAMAEPNPSDRPTAKAEKAILRETWGNWVEAKSRLDRSNARSLVTYLVDHPTDFRGAFARLRRELRSLYFSAFQSHLWNLILARWIERNTREDQRVPIDFKVATLPIHHGLEPVQAELLNLSRIPLPASRSPLPDGPMREIAEEVVAEFGLSWENLRVKHLKDVFFSKGTRPALFFAENLQYAGAPDELDRRRKKLTLSFELPKGAYATLLVKRVTDAAS</sequence>
<evidence type="ECO:0000313" key="5">
    <source>
        <dbReference type="EMBL" id="XBH03984.1"/>
    </source>
</evidence>
<dbReference type="GO" id="GO:0008033">
    <property type="term" value="P:tRNA processing"/>
    <property type="evidence" value="ECO:0007669"/>
    <property type="project" value="UniProtKB-KW"/>
</dbReference>
<dbReference type="PROSITE" id="PS50984">
    <property type="entry name" value="TRUD"/>
    <property type="match status" value="1"/>
</dbReference>
<dbReference type="Pfam" id="PF01142">
    <property type="entry name" value="TruD"/>
    <property type="match status" value="1"/>
</dbReference>
<dbReference type="SUPFAM" id="SSF55120">
    <property type="entry name" value="Pseudouridine synthase"/>
    <property type="match status" value="1"/>
</dbReference>
<dbReference type="InterPro" id="IPR042214">
    <property type="entry name" value="TruD_catalytic"/>
</dbReference>
<gene>
    <name evidence="5" type="primary">truD</name>
    <name evidence="5" type="ORF">V5E97_37650</name>
</gene>
<dbReference type="GO" id="GO:0003723">
    <property type="term" value="F:RNA binding"/>
    <property type="evidence" value="ECO:0007669"/>
    <property type="project" value="InterPro"/>
</dbReference>
<dbReference type="PANTHER" id="PTHR13326:SF21">
    <property type="entry name" value="PSEUDOURIDYLATE SYNTHASE PUS7L"/>
    <property type="match status" value="1"/>
</dbReference>
<keyword evidence="3 5" id="KW-0413">Isomerase</keyword>
<dbReference type="GO" id="GO:0160150">
    <property type="term" value="F:tRNA pseudouridine(13) synthase activity"/>
    <property type="evidence" value="ECO:0007669"/>
    <property type="project" value="UniProtKB-EC"/>
</dbReference>
<keyword evidence="2" id="KW-0819">tRNA processing</keyword>
<feature type="domain" description="TRUD" evidence="4">
    <location>
        <begin position="136"/>
        <end position="346"/>
    </location>
</feature>
<evidence type="ECO:0000256" key="3">
    <source>
        <dbReference type="ARBA" id="ARBA00023235"/>
    </source>
</evidence>
<dbReference type="AlphaFoldDB" id="A0AAU7CG53"/>
<evidence type="ECO:0000256" key="1">
    <source>
        <dbReference type="ARBA" id="ARBA00007953"/>
    </source>
</evidence>
<dbReference type="PROSITE" id="PS01268">
    <property type="entry name" value="UPF0024"/>
    <property type="match status" value="1"/>
</dbReference>
<comment type="similarity">
    <text evidence="1">Belongs to the pseudouridine synthase TruD family.</text>
</comment>
<dbReference type="GO" id="GO:0001522">
    <property type="term" value="P:pseudouridine synthesis"/>
    <property type="evidence" value="ECO:0007669"/>
    <property type="project" value="InterPro"/>
</dbReference>
<dbReference type="InterPro" id="IPR020119">
    <property type="entry name" value="PsdUridine_synth_TruD_CS"/>
</dbReference>
<dbReference type="Gene3D" id="1.10.1510.30">
    <property type="match status" value="1"/>
</dbReference>
<dbReference type="Gene3D" id="3.30.70.3160">
    <property type="match status" value="1"/>
</dbReference>
<protein>
    <submittedName>
        <fullName evidence="5">tRNA pseudouridine(13) synthase TruD</fullName>
        <ecNumber evidence="5">5.4.99.27</ecNumber>
    </submittedName>
</protein>
<name>A0AAU7CG53_9BACT</name>
<dbReference type="InterPro" id="IPR001656">
    <property type="entry name" value="PsdUridine_synth_TruD"/>
</dbReference>
<organism evidence="5">
    <name type="scientific">Singulisphaera sp. Ch08</name>
    <dbReference type="NCBI Taxonomy" id="3120278"/>
    <lineage>
        <taxon>Bacteria</taxon>
        <taxon>Pseudomonadati</taxon>
        <taxon>Planctomycetota</taxon>
        <taxon>Planctomycetia</taxon>
        <taxon>Isosphaerales</taxon>
        <taxon>Isosphaeraceae</taxon>
        <taxon>Singulisphaera</taxon>
    </lineage>
</organism>
<dbReference type="PIRSF" id="PIRSF037016">
    <property type="entry name" value="Pseudouridin_synth_euk_prd"/>
    <property type="match status" value="1"/>
</dbReference>
<dbReference type="EC" id="5.4.99.27" evidence="5"/>
<dbReference type="PANTHER" id="PTHR13326">
    <property type="entry name" value="TRNA PSEUDOURIDINE SYNTHASE D"/>
    <property type="match status" value="1"/>
</dbReference>
<dbReference type="Gene3D" id="3.30.2350.20">
    <property type="entry name" value="TruD, catalytic domain"/>
    <property type="match status" value="1"/>
</dbReference>
<accession>A0AAU7CG53</accession>
<dbReference type="InterPro" id="IPR011760">
    <property type="entry name" value="PsdUridine_synth_TruD_insert"/>
</dbReference>
<evidence type="ECO:0000256" key="2">
    <source>
        <dbReference type="ARBA" id="ARBA00022694"/>
    </source>
</evidence>